<protein>
    <submittedName>
        <fullName evidence="2">Uncharacterized protein</fullName>
    </submittedName>
</protein>
<evidence type="ECO:0000313" key="2">
    <source>
        <dbReference type="EMBL" id="KAK8766141.1"/>
    </source>
</evidence>
<dbReference type="AlphaFoldDB" id="A0AAQ4DUK1"/>
<comment type="caution">
    <text evidence="2">The sequence shown here is derived from an EMBL/GenBank/DDBJ whole genome shotgun (WGS) entry which is preliminary data.</text>
</comment>
<feature type="region of interest" description="Disordered" evidence="1">
    <location>
        <begin position="200"/>
        <end position="246"/>
    </location>
</feature>
<keyword evidence="3" id="KW-1185">Reference proteome</keyword>
<gene>
    <name evidence="2" type="ORF">V5799_007075</name>
</gene>
<accession>A0AAQ4DUK1</accession>
<feature type="compositionally biased region" description="Polar residues" evidence="1">
    <location>
        <begin position="203"/>
        <end position="213"/>
    </location>
</feature>
<proteinExistence type="predicted"/>
<name>A0AAQ4DUK1_AMBAM</name>
<feature type="region of interest" description="Disordered" evidence="1">
    <location>
        <begin position="128"/>
        <end position="147"/>
    </location>
</feature>
<sequence length="316" mass="33878">MDNFEGLGDQVLSPGTRLPLKDLAGRPEPPPPRNAWAFYGSGDSQPDRSHSVLQATASSLMAVLKDGGCDRHLAANGIKEMSEKLVEGKISCVREHTYANNSIVPPIRDGGNGWLKRRLVGEFPDGGAASAMKQSDPSAAHQSSEAAPAVRHVGLQVDEISDAFSLKQTVDNGALGVTSHFENGVLNTAPSARQKLHVGCDNTPKSRITNNDEATVPLHSSRAPTDGGTLTSAGVPAGSSSSSSHEQAVVEEAVLSDKLVRIDSRTQARVQELLCTNHKQTVEVRQHNCTVCPMHTRGWLKAVKLRRQRDQAHERA</sequence>
<feature type="region of interest" description="Disordered" evidence="1">
    <location>
        <begin position="1"/>
        <end position="50"/>
    </location>
</feature>
<dbReference type="EMBL" id="JARKHS020026650">
    <property type="protein sequence ID" value="KAK8766141.1"/>
    <property type="molecule type" value="Genomic_DNA"/>
</dbReference>
<evidence type="ECO:0000256" key="1">
    <source>
        <dbReference type="SAM" id="MobiDB-lite"/>
    </source>
</evidence>
<organism evidence="2 3">
    <name type="scientific">Amblyomma americanum</name>
    <name type="common">Lone star tick</name>
    <dbReference type="NCBI Taxonomy" id="6943"/>
    <lineage>
        <taxon>Eukaryota</taxon>
        <taxon>Metazoa</taxon>
        <taxon>Ecdysozoa</taxon>
        <taxon>Arthropoda</taxon>
        <taxon>Chelicerata</taxon>
        <taxon>Arachnida</taxon>
        <taxon>Acari</taxon>
        <taxon>Parasitiformes</taxon>
        <taxon>Ixodida</taxon>
        <taxon>Ixodoidea</taxon>
        <taxon>Ixodidae</taxon>
        <taxon>Amblyomminae</taxon>
        <taxon>Amblyomma</taxon>
    </lineage>
</organism>
<evidence type="ECO:0000313" key="3">
    <source>
        <dbReference type="Proteomes" id="UP001321473"/>
    </source>
</evidence>
<dbReference type="Proteomes" id="UP001321473">
    <property type="component" value="Unassembled WGS sequence"/>
</dbReference>
<reference evidence="2 3" key="1">
    <citation type="journal article" date="2023" name="Arcadia Sci">
        <title>De novo assembly of a long-read Amblyomma americanum tick genome.</title>
        <authorList>
            <person name="Chou S."/>
            <person name="Poskanzer K.E."/>
            <person name="Rollins M."/>
            <person name="Thuy-Boun P.S."/>
        </authorList>
    </citation>
    <scope>NUCLEOTIDE SEQUENCE [LARGE SCALE GENOMIC DNA]</scope>
    <source>
        <strain evidence="2">F_SG_1</strain>
        <tissue evidence="2">Salivary glands</tissue>
    </source>
</reference>
<feature type="compositionally biased region" description="Polar residues" evidence="1">
    <location>
        <begin position="132"/>
        <end position="145"/>
    </location>
</feature>